<sequence length="180" mass="20199">MSLTDPLGAAENVPTDDFVDMPTLEDNDNDFTDLPALVDESDDEDELCDDELEHLTHEERVQLALTAIRTSVMSQRKACLYYRVTRGTVQNRAKGIPTRTEGHAHERKVSEAKESILKEWVKVLGARGMPLSLQTIADYATELAGEDVGVNWAKGFKERHPDLKVKWTTGLEECRARSLT</sequence>
<dbReference type="InterPro" id="IPR009057">
    <property type="entry name" value="Homeodomain-like_sf"/>
</dbReference>
<evidence type="ECO:0000256" key="3">
    <source>
        <dbReference type="SAM" id="MobiDB-lite"/>
    </source>
</evidence>
<keyword evidence="1" id="KW-0238">DNA-binding</keyword>
<evidence type="ECO:0000313" key="5">
    <source>
        <dbReference type="EMBL" id="KAJ7722235.1"/>
    </source>
</evidence>
<dbReference type="SMART" id="SM00674">
    <property type="entry name" value="CENPB"/>
    <property type="match status" value="1"/>
</dbReference>
<comment type="caution">
    <text evidence="5">The sequence shown here is derived from an EMBL/GenBank/DDBJ whole genome shotgun (WGS) entry which is preliminary data.</text>
</comment>
<keyword evidence="6" id="KW-1185">Reference proteome</keyword>
<name>A0AAD7MKV8_9AGAR</name>
<gene>
    <name evidence="5" type="ORF">DFH07DRAFT_783913</name>
</gene>
<feature type="compositionally biased region" description="Acidic residues" evidence="3">
    <location>
        <begin position="17"/>
        <end position="30"/>
    </location>
</feature>
<organism evidence="5 6">
    <name type="scientific">Mycena maculata</name>
    <dbReference type="NCBI Taxonomy" id="230809"/>
    <lineage>
        <taxon>Eukaryota</taxon>
        <taxon>Fungi</taxon>
        <taxon>Dikarya</taxon>
        <taxon>Basidiomycota</taxon>
        <taxon>Agaricomycotina</taxon>
        <taxon>Agaricomycetes</taxon>
        <taxon>Agaricomycetidae</taxon>
        <taxon>Agaricales</taxon>
        <taxon>Marasmiineae</taxon>
        <taxon>Mycenaceae</taxon>
        <taxon>Mycena</taxon>
    </lineage>
</organism>
<dbReference type="InterPro" id="IPR006600">
    <property type="entry name" value="HTH_CenpB_DNA-bd_dom"/>
</dbReference>
<dbReference type="InterPro" id="IPR007889">
    <property type="entry name" value="HTH_Psq"/>
</dbReference>
<protein>
    <recommendedName>
        <fullName evidence="4">HTH CENPB-type domain-containing protein</fullName>
    </recommendedName>
</protein>
<accession>A0AAD7MKV8</accession>
<dbReference type="PROSITE" id="PS51253">
    <property type="entry name" value="HTH_CENPB"/>
    <property type="match status" value="1"/>
</dbReference>
<reference evidence="5" key="1">
    <citation type="submission" date="2023-03" db="EMBL/GenBank/DDBJ databases">
        <title>Massive genome expansion in bonnet fungi (Mycena s.s.) driven by repeated elements and novel gene families across ecological guilds.</title>
        <authorList>
            <consortium name="Lawrence Berkeley National Laboratory"/>
            <person name="Harder C.B."/>
            <person name="Miyauchi S."/>
            <person name="Viragh M."/>
            <person name="Kuo A."/>
            <person name="Thoen E."/>
            <person name="Andreopoulos B."/>
            <person name="Lu D."/>
            <person name="Skrede I."/>
            <person name="Drula E."/>
            <person name="Henrissat B."/>
            <person name="Morin E."/>
            <person name="Kohler A."/>
            <person name="Barry K."/>
            <person name="LaButti K."/>
            <person name="Morin E."/>
            <person name="Salamov A."/>
            <person name="Lipzen A."/>
            <person name="Mereny Z."/>
            <person name="Hegedus B."/>
            <person name="Baldrian P."/>
            <person name="Stursova M."/>
            <person name="Weitz H."/>
            <person name="Taylor A."/>
            <person name="Grigoriev I.V."/>
            <person name="Nagy L.G."/>
            <person name="Martin F."/>
            <person name="Kauserud H."/>
        </authorList>
    </citation>
    <scope>NUCLEOTIDE SEQUENCE</scope>
    <source>
        <strain evidence="5">CBHHK188m</strain>
    </source>
</reference>
<dbReference type="Pfam" id="PF03221">
    <property type="entry name" value="HTH_Tnp_Tc5"/>
    <property type="match status" value="1"/>
</dbReference>
<dbReference type="GO" id="GO:0003677">
    <property type="term" value="F:DNA binding"/>
    <property type="evidence" value="ECO:0007669"/>
    <property type="project" value="UniProtKB-KW"/>
</dbReference>
<dbReference type="Pfam" id="PF05225">
    <property type="entry name" value="HTH_psq"/>
    <property type="match status" value="1"/>
</dbReference>
<feature type="domain" description="HTH CENPB-type" evidence="4">
    <location>
        <begin position="101"/>
        <end position="166"/>
    </location>
</feature>
<dbReference type="SUPFAM" id="SSF46689">
    <property type="entry name" value="Homeodomain-like"/>
    <property type="match status" value="1"/>
</dbReference>
<dbReference type="EMBL" id="JARJLG010000260">
    <property type="protein sequence ID" value="KAJ7722235.1"/>
    <property type="molecule type" value="Genomic_DNA"/>
</dbReference>
<keyword evidence="2" id="KW-0539">Nucleus</keyword>
<evidence type="ECO:0000259" key="4">
    <source>
        <dbReference type="PROSITE" id="PS51253"/>
    </source>
</evidence>
<feature type="region of interest" description="Disordered" evidence="3">
    <location>
        <begin position="1"/>
        <end position="30"/>
    </location>
</feature>
<evidence type="ECO:0000256" key="2">
    <source>
        <dbReference type="ARBA" id="ARBA00023242"/>
    </source>
</evidence>
<evidence type="ECO:0000313" key="6">
    <source>
        <dbReference type="Proteomes" id="UP001215280"/>
    </source>
</evidence>
<evidence type="ECO:0000256" key="1">
    <source>
        <dbReference type="ARBA" id="ARBA00023125"/>
    </source>
</evidence>
<dbReference type="AlphaFoldDB" id="A0AAD7MKV8"/>
<proteinExistence type="predicted"/>
<dbReference type="Proteomes" id="UP001215280">
    <property type="component" value="Unassembled WGS sequence"/>
</dbReference>